<dbReference type="Gene3D" id="3.40.630.30">
    <property type="match status" value="1"/>
</dbReference>
<dbReference type="InterPro" id="IPR016181">
    <property type="entry name" value="Acyl_CoA_acyltransferase"/>
</dbReference>
<keyword evidence="5" id="KW-1185">Reference proteome</keyword>
<gene>
    <name evidence="4" type="ORF">GURASL_06330</name>
</gene>
<protein>
    <submittedName>
        <fullName evidence="4">N-acetyltransferase</fullName>
    </submittedName>
</protein>
<organism evidence="4 5">
    <name type="scientific">Geotalea uraniireducens</name>
    <dbReference type="NCBI Taxonomy" id="351604"/>
    <lineage>
        <taxon>Bacteria</taxon>
        <taxon>Pseudomonadati</taxon>
        <taxon>Thermodesulfobacteriota</taxon>
        <taxon>Desulfuromonadia</taxon>
        <taxon>Geobacterales</taxon>
        <taxon>Geobacteraceae</taxon>
        <taxon>Geotalea</taxon>
    </lineage>
</organism>
<dbReference type="EMBL" id="AP027151">
    <property type="protein sequence ID" value="BDV41710.1"/>
    <property type="molecule type" value="Genomic_DNA"/>
</dbReference>
<dbReference type="Pfam" id="PF00583">
    <property type="entry name" value="Acetyltransf_1"/>
    <property type="match status" value="1"/>
</dbReference>
<dbReference type="InterPro" id="IPR000182">
    <property type="entry name" value="GNAT_dom"/>
</dbReference>
<dbReference type="PANTHER" id="PTHR10545">
    <property type="entry name" value="DIAMINE N-ACETYLTRANSFERASE"/>
    <property type="match status" value="1"/>
</dbReference>
<sequence>MCTADLTIREATGDDAALLLALICELAAYENLAHAVVATEEQLRHWLFGERPAAEVLIAELAGEPVAFALFFPSFSTFLGRPGIYLEDLFVREAWRGRGIGKSLLARLAYLAVERGCGRLEWSVLDWNRPAIDFYRALGAQPLDDWTVFRLTGEQLATLAASAATALVP</sequence>
<dbReference type="PANTHER" id="PTHR10545:SF29">
    <property type="entry name" value="GH14572P-RELATED"/>
    <property type="match status" value="1"/>
</dbReference>
<proteinExistence type="predicted"/>
<evidence type="ECO:0000259" key="3">
    <source>
        <dbReference type="PROSITE" id="PS51186"/>
    </source>
</evidence>
<keyword evidence="1" id="KW-0808">Transferase</keyword>
<evidence type="ECO:0000313" key="4">
    <source>
        <dbReference type="EMBL" id="BDV41710.1"/>
    </source>
</evidence>
<accession>A0ABM8EGZ1</accession>
<dbReference type="PROSITE" id="PS51186">
    <property type="entry name" value="GNAT"/>
    <property type="match status" value="1"/>
</dbReference>
<dbReference type="InterPro" id="IPR051016">
    <property type="entry name" value="Diverse_Substrate_AcTransf"/>
</dbReference>
<feature type="domain" description="N-acetyltransferase" evidence="3">
    <location>
        <begin position="6"/>
        <end position="154"/>
    </location>
</feature>
<keyword evidence="2" id="KW-0012">Acyltransferase</keyword>
<reference evidence="4 5" key="1">
    <citation type="submission" date="2022-12" db="EMBL/GenBank/DDBJ databases">
        <title>Polyphasic characterization of Geotalea uranireducens NIT-SL11 newly isolated from a complex of sewage sludge and microbially reduced graphene oxide.</title>
        <authorList>
            <person name="Xie L."/>
            <person name="Yoshida N."/>
            <person name="Meng L."/>
        </authorList>
    </citation>
    <scope>NUCLEOTIDE SEQUENCE [LARGE SCALE GENOMIC DNA]</scope>
    <source>
        <strain evidence="4 5">NIT-SL11</strain>
    </source>
</reference>
<evidence type="ECO:0000256" key="2">
    <source>
        <dbReference type="ARBA" id="ARBA00023315"/>
    </source>
</evidence>
<evidence type="ECO:0000256" key="1">
    <source>
        <dbReference type="ARBA" id="ARBA00022679"/>
    </source>
</evidence>
<dbReference type="CDD" id="cd04301">
    <property type="entry name" value="NAT_SF"/>
    <property type="match status" value="1"/>
</dbReference>
<name>A0ABM8EGZ1_9BACT</name>
<dbReference type="Proteomes" id="UP001317705">
    <property type="component" value="Chromosome"/>
</dbReference>
<dbReference type="SUPFAM" id="SSF55729">
    <property type="entry name" value="Acyl-CoA N-acyltransferases (Nat)"/>
    <property type="match status" value="1"/>
</dbReference>
<dbReference type="RefSeq" id="WP_282001732.1">
    <property type="nucleotide sequence ID" value="NZ_AP027151.1"/>
</dbReference>
<evidence type="ECO:0000313" key="5">
    <source>
        <dbReference type="Proteomes" id="UP001317705"/>
    </source>
</evidence>